<dbReference type="EMBL" id="CAFBQU010000002">
    <property type="protein sequence ID" value="CAB5058578.1"/>
    <property type="molecule type" value="Genomic_DNA"/>
</dbReference>
<accession>A0A6J7PVI4</accession>
<protein>
    <submittedName>
        <fullName evidence="1">Unannotated protein</fullName>
    </submittedName>
</protein>
<dbReference type="AlphaFoldDB" id="A0A6J7PVI4"/>
<name>A0A6J7PVI4_9ZZZZ</name>
<sequence length="436" mass="45769">MSTKKFTTALLTIAGIMTVSTLSSNASAPPESTGATTTTTTTIATPVVAGCATTVSGATSTTIDEAFINLCDVVLTRKDEGYDEPVTLNGATFKCTSIPSGTTTDFNRAYFENRMEEISAQVGAWRLAKVSNPNAPWAPTDPPKQSCNFPFTSKESNAAATFPVTSTKFGAGTFDTKCTTEFNMDTTFIYTMTVPTTTPGDTMVLPATKAWPWTLGFSGTRTCTWKLAFGTTGELSGTIAQNFGDLPKTQASVAWNCKDGYSKVICVSYTVTSEITVTGGTNNFEGASGSGIQTDVRILPALLIDMPFEADGTVLAASSSARYNLPVLKLASTIAKPKSTVSLRFKSKASAANKKLSYTVSNARKATCSIAGKSGASTVTLVKSVKSSSTGLISTSLTNSTLRSKLKLTTGKIASLTITCTVGKTKVVRRVSQVLK</sequence>
<reference evidence="1" key="1">
    <citation type="submission" date="2020-05" db="EMBL/GenBank/DDBJ databases">
        <authorList>
            <person name="Chiriac C."/>
            <person name="Salcher M."/>
            <person name="Ghai R."/>
            <person name="Kavagutti S V."/>
        </authorList>
    </citation>
    <scope>NUCLEOTIDE SEQUENCE</scope>
</reference>
<organism evidence="1">
    <name type="scientific">freshwater metagenome</name>
    <dbReference type="NCBI Taxonomy" id="449393"/>
    <lineage>
        <taxon>unclassified sequences</taxon>
        <taxon>metagenomes</taxon>
        <taxon>ecological metagenomes</taxon>
    </lineage>
</organism>
<evidence type="ECO:0000313" key="1">
    <source>
        <dbReference type="EMBL" id="CAB5009286.1"/>
    </source>
</evidence>
<gene>
    <name evidence="1" type="ORF">UFOPK4098_00187</name>
    <name evidence="2" type="ORF">UFOPK4347_00119</name>
</gene>
<proteinExistence type="predicted"/>
<dbReference type="EMBL" id="CAFBPN010000004">
    <property type="protein sequence ID" value="CAB5009286.1"/>
    <property type="molecule type" value="Genomic_DNA"/>
</dbReference>
<evidence type="ECO:0000313" key="2">
    <source>
        <dbReference type="EMBL" id="CAB5058578.1"/>
    </source>
</evidence>